<evidence type="ECO:0000313" key="6">
    <source>
        <dbReference type="EMBL" id="SUO95777.1"/>
    </source>
</evidence>
<feature type="transmembrane region" description="Helical" evidence="5">
    <location>
        <begin position="206"/>
        <end position="228"/>
    </location>
</feature>
<gene>
    <name evidence="6" type="ORF">NCTC13337_01579</name>
</gene>
<name>A0A380MWJ5_9GAMM</name>
<keyword evidence="3 5" id="KW-1133">Transmembrane helix</keyword>
<dbReference type="AlphaFoldDB" id="A0A380MWJ5"/>
<sequence>MSFSRHSEQHLSHRNNWLRAGVLGANDGLISVASLLMGLAAAQTSAQTLLLMGCAAVVAGAVSMAAGEYVSVSSQSDTEKADLTREANELEHYPEGELAELAFIYQQRGVAPELAKAVAKQMMEHDALAAHARDEIGISEVIETNALQAAGASAIAFCVGAILPLLVLLIAPQTVLVYVLAIATLLGLASLGSLSAKLGGAPLLPAILRTVIWGVIALVSTALIGWYFGVG</sequence>
<organism evidence="6 7">
    <name type="scientific">Suttonella ornithocola</name>
    <dbReference type="NCBI Taxonomy" id="279832"/>
    <lineage>
        <taxon>Bacteria</taxon>
        <taxon>Pseudomonadati</taxon>
        <taxon>Pseudomonadota</taxon>
        <taxon>Gammaproteobacteria</taxon>
        <taxon>Cardiobacteriales</taxon>
        <taxon>Cardiobacteriaceae</taxon>
        <taxon>Suttonella</taxon>
    </lineage>
</organism>
<reference evidence="6 7" key="1">
    <citation type="submission" date="2018-06" db="EMBL/GenBank/DDBJ databases">
        <authorList>
            <consortium name="Pathogen Informatics"/>
            <person name="Doyle S."/>
        </authorList>
    </citation>
    <scope>NUCLEOTIDE SEQUENCE [LARGE SCALE GENOMIC DNA]</scope>
    <source>
        <strain evidence="6 7">NCTC13337</strain>
    </source>
</reference>
<evidence type="ECO:0000313" key="7">
    <source>
        <dbReference type="Proteomes" id="UP000254601"/>
    </source>
</evidence>
<evidence type="ECO:0000256" key="1">
    <source>
        <dbReference type="ARBA" id="ARBA00004127"/>
    </source>
</evidence>
<dbReference type="GO" id="GO:0012505">
    <property type="term" value="C:endomembrane system"/>
    <property type="evidence" value="ECO:0007669"/>
    <property type="project" value="UniProtKB-SubCell"/>
</dbReference>
<dbReference type="GO" id="GO:0005384">
    <property type="term" value="F:manganese ion transmembrane transporter activity"/>
    <property type="evidence" value="ECO:0007669"/>
    <property type="project" value="InterPro"/>
</dbReference>
<comment type="subcellular location">
    <subcellularLocation>
        <location evidence="1">Endomembrane system</location>
        <topology evidence="1">Multi-pass membrane protein</topology>
    </subcellularLocation>
</comment>
<dbReference type="Pfam" id="PF01988">
    <property type="entry name" value="VIT1"/>
    <property type="match status" value="1"/>
</dbReference>
<keyword evidence="2 5" id="KW-0812">Transmembrane</keyword>
<dbReference type="OrthoDB" id="9789677at2"/>
<dbReference type="RefSeq" id="WP_072576629.1">
    <property type="nucleotide sequence ID" value="NZ_LWHB01000087.1"/>
</dbReference>
<dbReference type="Proteomes" id="UP000254601">
    <property type="component" value="Unassembled WGS sequence"/>
</dbReference>
<feature type="transmembrane region" description="Helical" evidence="5">
    <location>
        <begin position="149"/>
        <end position="170"/>
    </location>
</feature>
<feature type="transmembrane region" description="Helical" evidence="5">
    <location>
        <begin position="48"/>
        <end position="70"/>
    </location>
</feature>
<keyword evidence="4 5" id="KW-0472">Membrane</keyword>
<feature type="transmembrane region" description="Helical" evidence="5">
    <location>
        <begin position="20"/>
        <end position="42"/>
    </location>
</feature>
<evidence type="ECO:0000256" key="3">
    <source>
        <dbReference type="ARBA" id="ARBA00022989"/>
    </source>
</evidence>
<protein>
    <submittedName>
        <fullName evidence="6">VIT family</fullName>
    </submittedName>
</protein>
<dbReference type="GO" id="GO:0030026">
    <property type="term" value="P:intracellular manganese ion homeostasis"/>
    <property type="evidence" value="ECO:0007669"/>
    <property type="project" value="InterPro"/>
</dbReference>
<proteinExistence type="predicted"/>
<keyword evidence="7" id="KW-1185">Reference proteome</keyword>
<accession>A0A380MWJ5</accession>
<dbReference type="PANTHER" id="PTHR31851">
    <property type="entry name" value="FE(2+)/MN(2+) TRANSPORTER PCL1"/>
    <property type="match status" value="1"/>
</dbReference>
<dbReference type="InterPro" id="IPR008217">
    <property type="entry name" value="Ccc1_fam"/>
</dbReference>
<evidence type="ECO:0000256" key="5">
    <source>
        <dbReference type="SAM" id="Phobius"/>
    </source>
</evidence>
<evidence type="ECO:0000256" key="2">
    <source>
        <dbReference type="ARBA" id="ARBA00022692"/>
    </source>
</evidence>
<dbReference type="EMBL" id="UHIC01000001">
    <property type="protein sequence ID" value="SUO95777.1"/>
    <property type="molecule type" value="Genomic_DNA"/>
</dbReference>
<feature type="transmembrane region" description="Helical" evidence="5">
    <location>
        <begin position="176"/>
        <end position="194"/>
    </location>
</feature>
<evidence type="ECO:0000256" key="4">
    <source>
        <dbReference type="ARBA" id="ARBA00023136"/>
    </source>
</evidence>
<dbReference type="CDD" id="cd02432">
    <property type="entry name" value="Nodulin-21_like_1"/>
    <property type="match status" value="1"/>
</dbReference>